<comment type="caution">
    <text evidence="2">The sequence shown here is derived from an EMBL/GenBank/DDBJ whole genome shotgun (WGS) entry which is preliminary data.</text>
</comment>
<dbReference type="EMBL" id="LAZR01011519">
    <property type="protein sequence ID" value="KKM61241.1"/>
    <property type="molecule type" value="Genomic_DNA"/>
</dbReference>
<proteinExistence type="predicted"/>
<dbReference type="InterPro" id="IPR027417">
    <property type="entry name" value="P-loop_NTPase"/>
</dbReference>
<evidence type="ECO:0000259" key="1">
    <source>
        <dbReference type="Pfam" id="PF01935"/>
    </source>
</evidence>
<gene>
    <name evidence="2" type="ORF">LCGC14_1533610</name>
</gene>
<dbReference type="Gene3D" id="3.40.50.300">
    <property type="entry name" value="P-loop containing nucleotide triphosphate hydrolases"/>
    <property type="match status" value="1"/>
</dbReference>
<protein>
    <recommendedName>
        <fullName evidence="1">Helicase HerA central domain-containing protein</fullName>
    </recommendedName>
</protein>
<evidence type="ECO:0000313" key="2">
    <source>
        <dbReference type="EMBL" id="KKM61241.1"/>
    </source>
</evidence>
<reference evidence="2" key="1">
    <citation type="journal article" date="2015" name="Nature">
        <title>Complex archaea that bridge the gap between prokaryotes and eukaryotes.</title>
        <authorList>
            <person name="Spang A."/>
            <person name="Saw J.H."/>
            <person name="Jorgensen S.L."/>
            <person name="Zaremba-Niedzwiedzka K."/>
            <person name="Martijn J."/>
            <person name="Lind A.E."/>
            <person name="van Eijk R."/>
            <person name="Schleper C."/>
            <person name="Guy L."/>
            <person name="Ettema T.J."/>
        </authorList>
    </citation>
    <scope>NUCLEOTIDE SEQUENCE</scope>
</reference>
<accession>A0A0F9JG00</accession>
<dbReference type="AlphaFoldDB" id="A0A0F9JG00"/>
<feature type="domain" description="Helicase HerA central" evidence="1">
    <location>
        <begin position="5"/>
        <end position="47"/>
    </location>
</feature>
<name>A0A0F9JG00_9ZZZZ</name>
<dbReference type="InterPro" id="IPR002789">
    <property type="entry name" value="HerA_central"/>
</dbReference>
<sequence length="132" mass="14287">MSDLRIGKIGRKVFTLPLDVAGEAIAVLAKRGAGKSNTAAVIAEEITGDGCIAEGIQVPVSEPGRPLIELTGPHPACCYLDDYKTASFDDYLRAYFASGWDRLNAKRGSWESNPWVWLIEFQRATTGGDDTP</sequence>
<dbReference type="Pfam" id="PF01935">
    <property type="entry name" value="DUF87"/>
    <property type="match status" value="1"/>
</dbReference>
<organism evidence="2">
    <name type="scientific">marine sediment metagenome</name>
    <dbReference type="NCBI Taxonomy" id="412755"/>
    <lineage>
        <taxon>unclassified sequences</taxon>
        <taxon>metagenomes</taxon>
        <taxon>ecological metagenomes</taxon>
    </lineage>
</organism>